<sequence length="810" mass="89131">MLFAIKQHINTKPRFWYLLLGLFLIAAVGLNFTRLPLFFSVEFIFGSTFAVLALLVLGRTAAVLVGMAAAAVTLFIWNHPYAFLVFTAEIIWLCWRWRREKGLNLVQQDLLFWVVVGVPAVTLFYTFGLNTNGQAALLIALKQMTNGMFNTLLASLVILLLQSQRWASPYLALPLISLRQLLFHILIALTLFAGCVPLLLDARKLQAEYMHSVEQRLQLLAGMLQKQLQLKAQSQSANDAGISELLDIMLPELSAGLMVFDDSGNALGKAGTIASVDLVNTILPDSGFFHWQPEGVTPLLKRWQQSRFILVAYPSGLTGIGAIVIEQSATEVMARLEHDSARQLILLVSFLLLVTVVANWLSKAISVPLHRLALASEKLKTHIAAGSRTEIPPSNVAEYDSLARSLSLMSNELLQAFTLSKANESELSQQVAERTLQLQQSNSQLEAILAAASDFSIIATAPDGIITYFSYGAEKLLGYRAEELVNKETPALLHVADEVQQRALQLTHELKQPVSGFKAFVVVAEQKGSESWEWHYVRKDGQKVLVQLTVTPIIDGNNTISGYLGIAKDISERKRNEQLKNEFISTVSHELRTPLTSIYGSLRIVNSGVLAELPPKVDKLLQVAEANSQRLTILINDLLDMEKLLAGKVQLNMLSQPMLPLVQEALQAIQSYADQYQVKLSAELASAPLYAAVDAARVIQILHNLLSNAIKFSAEGSTVVVRLIQLRDQVKIEVIDQGLGIPDDFKSRIFDRFSQSDAASNRQHGGTGLGLAISKELALKMGGEIGFNSQLGQGSTFWLTFSQTVTEPAG</sequence>
<evidence type="ECO:0000256" key="5">
    <source>
        <dbReference type="SAM" id="Phobius"/>
    </source>
</evidence>
<evidence type="ECO:0000259" key="8">
    <source>
        <dbReference type="PROSITE" id="PS50113"/>
    </source>
</evidence>
<dbReference type="CDD" id="cd00130">
    <property type="entry name" value="PAS"/>
    <property type="match status" value="1"/>
</dbReference>
<dbReference type="SMART" id="SM00387">
    <property type="entry name" value="HATPase_c"/>
    <property type="match status" value="1"/>
</dbReference>
<dbReference type="InterPro" id="IPR003594">
    <property type="entry name" value="HATPase_dom"/>
</dbReference>
<evidence type="ECO:0000313" key="9">
    <source>
        <dbReference type="EMBL" id="MBV2129500.1"/>
    </source>
</evidence>
<dbReference type="InterPro" id="IPR000014">
    <property type="entry name" value="PAS"/>
</dbReference>
<feature type="transmembrane region" description="Helical" evidence="5">
    <location>
        <begin position="135"/>
        <end position="161"/>
    </location>
</feature>
<feature type="domain" description="PAS" evidence="7">
    <location>
        <begin position="441"/>
        <end position="487"/>
    </location>
</feature>
<feature type="transmembrane region" description="Helical" evidence="5">
    <location>
        <begin position="345"/>
        <end position="362"/>
    </location>
</feature>
<feature type="transmembrane region" description="Helical" evidence="5">
    <location>
        <begin position="110"/>
        <end position="128"/>
    </location>
</feature>
<gene>
    <name evidence="9" type="ORF">KQY15_10375</name>
</gene>
<evidence type="ECO:0000256" key="2">
    <source>
        <dbReference type="ARBA" id="ARBA00012438"/>
    </source>
</evidence>
<feature type="domain" description="PAC" evidence="8">
    <location>
        <begin position="530"/>
        <end position="582"/>
    </location>
</feature>
<dbReference type="CDD" id="cd16922">
    <property type="entry name" value="HATPase_EvgS-ArcB-TorS-like"/>
    <property type="match status" value="1"/>
</dbReference>
<feature type="transmembrane region" description="Helical" evidence="5">
    <location>
        <begin position="81"/>
        <end position="98"/>
    </location>
</feature>
<dbReference type="InterPro" id="IPR013767">
    <property type="entry name" value="PAS_fold"/>
</dbReference>
<evidence type="ECO:0000313" key="10">
    <source>
        <dbReference type="Proteomes" id="UP000704611"/>
    </source>
</evidence>
<accession>A0ABS6ML09</accession>
<feature type="transmembrane region" description="Helical" evidence="5">
    <location>
        <begin position="308"/>
        <end position="325"/>
    </location>
</feature>
<dbReference type="SMART" id="SM00388">
    <property type="entry name" value="HisKA"/>
    <property type="match status" value="1"/>
</dbReference>
<keyword evidence="3" id="KW-0808">Transferase</keyword>
<dbReference type="PANTHER" id="PTHR43047">
    <property type="entry name" value="TWO-COMPONENT HISTIDINE PROTEIN KINASE"/>
    <property type="match status" value="1"/>
</dbReference>
<dbReference type="Pfam" id="PF02518">
    <property type="entry name" value="HATPase_c"/>
    <property type="match status" value="1"/>
</dbReference>
<dbReference type="InterPro" id="IPR003661">
    <property type="entry name" value="HisK_dim/P_dom"/>
</dbReference>
<dbReference type="InterPro" id="IPR000700">
    <property type="entry name" value="PAS-assoc_C"/>
</dbReference>
<feature type="transmembrane region" description="Helical" evidence="5">
    <location>
        <begin position="181"/>
        <end position="200"/>
    </location>
</feature>
<dbReference type="EC" id="2.7.13.3" evidence="2"/>
<dbReference type="NCBIfam" id="TIGR00229">
    <property type="entry name" value="sensory_box"/>
    <property type="match status" value="1"/>
</dbReference>
<dbReference type="SMART" id="SM00086">
    <property type="entry name" value="PAC"/>
    <property type="match status" value="1"/>
</dbReference>
<keyword evidence="10" id="KW-1185">Reference proteome</keyword>
<evidence type="ECO:0000256" key="3">
    <source>
        <dbReference type="ARBA" id="ARBA00022679"/>
    </source>
</evidence>
<dbReference type="EMBL" id="JAHRID010000004">
    <property type="protein sequence ID" value="MBV2129500.1"/>
    <property type="molecule type" value="Genomic_DNA"/>
</dbReference>
<feature type="domain" description="Histidine kinase" evidence="6">
    <location>
        <begin position="586"/>
        <end position="805"/>
    </location>
</feature>
<dbReference type="RefSeq" id="WP_217669127.1">
    <property type="nucleotide sequence ID" value="NZ_JAHRID010000004.1"/>
</dbReference>
<dbReference type="InterPro" id="IPR001610">
    <property type="entry name" value="PAC"/>
</dbReference>
<dbReference type="Pfam" id="PF00512">
    <property type="entry name" value="HisKA"/>
    <property type="match status" value="1"/>
</dbReference>
<proteinExistence type="predicted"/>
<dbReference type="InterPro" id="IPR005467">
    <property type="entry name" value="His_kinase_dom"/>
</dbReference>
<feature type="transmembrane region" description="Helical" evidence="5">
    <location>
        <begin position="44"/>
        <end position="74"/>
    </location>
</feature>
<keyword evidence="4" id="KW-0418">Kinase</keyword>
<evidence type="ECO:0000259" key="6">
    <source>
        <dbReference type="PROSITE" id="PS50109"/>
    </source>
</evidence>
<evidence type="ECO:0000256" key="1">
    <source>
        <dbReference type="ARBA" id="ARBA00000085"/>
    </source>
</evidence>
<dbReference type="PROSITE" id="PS50113">
    <property type="entry name" value="PAC"/>
    <property type="match status" value="1"/>
</dbReference>
<comment type="catalytic activity">
    <reaction evidence="1">
        <text>ATP + protein L-histidine = ADP + protein N-phospho-L-histidine.</text>
        <dbReference type="EC" id="2.7.13.3"/>
    </reaction>
</comment>
<feature type="transmembrane region" description="Helical" evidence="5">
    <location>
        <begin position="15"/>
        <end position="32"/>
    </location>
</feature>
<reference evidence="9 10" key="1">
    <citation type="submission" date="2021-06" db="EMBL/GenBank/DDBJ databases">
        <title>Rheinheimera indica sp. nov., isolated from deep-sea sediment.</title>
        <authorList>
            <person name="Wang Z."/>
            <person name="Zhang X.-Y."/>
        </authorList>
    </citation>
    <scope>NUCLEOTIDE SEQUENCE [LARGE SCALE GENOMIC DNA]</scope>
    <source>
        <strain evidence="9 10">SM2107</strain>
    </source>
</reference>
<dbReference type="CDD" id="cd00082">
    <property type="entry name" value="HisKA"/>
    <property type="match status" value="1"/>
</dbReference>
<evidence type="ECO:0000256" key="4">
    <source>
        <dbReference type="ARBA" id="ARBA00022777"/>
    </source>
</evidence>
<keyword evidence="5" id="KW-0812">Transmembrane</keyword>
<evidence type="ECO:0000259" key="7">
    <source>
        <dbReference type="PROSITE" id="PS50112"/>
    </source>
</evidence>
<dbReference type="Pfam" id="PF00989">
    <property type="entry name" value="PAS"/>
    <property type="match status" value="1"/>
</dbReference>
<protein>
    <recommendedName>
        <fullName evidence="2">histidine kinase</fullName>
        <ecNumber evidence="2">2.7.13.3</ecNumber>
    </recommendedName>
</protein>
<organism evidence="9 10">
    <name type="scientific">Arsukibacterium indicum</name>
    <dbReference type="NCBI Taxonomy" id="2848612"/>
    <lineage>
        <taxon>Bacteria</taxon>
        <taxon>Pseudomonadati</taxon>
        <taxon>Pseudomonadota</taxon>
        <taxon>Gammaproteobacteria</taxon>
        <taxon>Chromatiales</taxon>
        <taxon>Chromatiaceae</taxon>
        <taxon>Arsukibacterium</taxon>
    </lineage>
</organism>
<dbReference type="SMART" id="SM00091">
    <property type="entry name" value="PAS"/>
    <property type="match status" value="1"/>
</dbReference>
<dbReference type="PANTHER" id="PTHR43047:SF72">
    <property type="entry name" value="OSMOSENSING HISTIDINE PROTEIN KINASE SLN1"/>
    <property type="match status" value="1"/>
</dbReference>
<name>A0ABS6ML09_9GAMM</name>
<keyword evidence="5" id="KW-1133">Transmembrane helix</keyword>
<keyword evidence="5" id="KW-0472">Membrane</keyword>
<dbReference type="Proteomes" id="UP000704611">
    <property type="component" value="Unassembled WGS sequence"/>
</dbReference>
<dbReference type="PROSITE" id="PS50109">
    <property type="entry name" value="HIS_KIN"/>
    <property type="match status" value="1"/>
</dbReference>
<dbReference type="PROSITE" id="PS50112">
    <property type="entry name" value="PAS"/>
    <property type="match status" value="1"/>
</dbReference>
<comment type="caution">
    <text evidence="9">The sequence shown here is derived from an EMBL/GenBank/DDBJ whole genome shotgun (WGS) entry which is preliminary data.</text>
</comment>